<dbReference type="AlphaFoldDB" id="A1TQQ5"/>
<evidence type="ECO:0000256" key="4">
    <source>
        <dbReference type="SAM" id="Coils"/>
    </source>
</evidence>
<dbReference type="eggNOG" id="COG1450">
    <property type="taxonomic scope" value="Bacteria"/>
</dbReference>
<evidence type="ECO:0000313" key="9">
    <source>
        <dbReference type="Proteomes" id="UP000002596"/>
    </source>
</evidence>
<dbReference type="KEGG" id="aav:Aave_2725"/>
<dbReference type="GO" id="GO:0009306">
    <property type="term" value="P:protein secretion"/>
    <property type="evidence" value="ECO:0007669"/>
    <property type="project" value="InterPro"/>
</dbReference>
<evidence type="ECO:0000256" key="3">
    <source>
        <dbReference type="ARBA" id="ARBA00023136"/>
    </source>
</evidence>
<dbReference type="HOGENOM" id="CLU_481153_0_0_4"/>
<reference evidence="8 9" key="1">
    <citation type="submission" date="2006-12" db="EMBL/GenBank/DDBJ databases">
        <title>Complete sequence of Acidovorax avenae subsp. citrulli AAC00-1.</title>
        <authorList>
            <consortium name="US DOE Joint Genome Institute"/>
            <person name="Copeland A."/>
            <person name="Lucas S."/>
            <person name="Lapidus A."/>
            <person name="Barry K."/>
            <person name="Detter J.C."/>
            <person name="Glavina del Rio T."/>
            <person name="Dalin E."/>
            <person name="Tice H."/>
            <person name="Pitluck S."/>
            <person name="Kiss H."/>
            <person name="Brettin T."/>
            <person name="Bruce D."/>
            <person name="Han C."/>
            <person name="Tapia R."/>
            <person name="Gilna P."/>
            <person name="Schmutz J."/>
            <person name="Larimer F."/>
            <person name="Land M."/>
            <person name="Hauser L."/>
            <person name="Kyrpides N."/>
            <person name="Kim E."/>
            <person name="Stahl D."/>
            <person name="Richardson P."/>
        </authorList>
    </citation>
    <scope>NUCLEOTIDE SEQUENCE [LARGE SCALE GENOMIC DNA]</scope>
    <source>
        <strain evidence="8 9">AAC00-1</strain>
    </source>
</reference>
<evidence type="ECO:0000256" key="5">
    <source>
        <dbReference type="SAM" id="MobiDB-lite"/>
    </source>
</evidence>
<dbReference type="PANTHER" id="PTHR30332:SF24">
    <property type="entry name" value="SECRETIN GSPD-RELATED"/>
    <property type="match status" value="1"/>
</dbReference>
<evidence type="ECO:0000256" key="2">
    <source>
        <dbReference type="ARBA" id="ARBA00022729"/>
    </source>
</evidence>
<accession>A1TQQ5</accession>
<comment type="subcellular location">
    <subcellularLocation>
        <location evidence="1">Membrane</location>
    </subcellularLocation>
</comment>
<evidence type="ECO:0000259" key="7">
    <source>
        <dbReference type="Pfam" id="PF07655"/>
    </source>
</evidence>
<protein>
    <submittedName>
        <fullName evidence="8">Type II secretory pathway component PulD-like protein</fullName>
    </submittedName>
</protein>
<dbReference type="PROSITE" id="PS51257">
    <property type="entry name" value="PROKAR_LIPOPROTEIN"/>
    <property type="match status" value="1"/>
</dbReference>
<dbReference type="PANTHER" id="PTHR30332">
    <property type="entry name" value="PROBABLE GENERAL SECRETION PATHWAY PROTEIN D"/>
    <property type="match status" value="1"/>
</dbReference>
<dbReference type="STRING" id="397945.Aave_2725"/>
<dbReference type="InterPro" id="IPR004846">
    <property type="entry name" value="T2SS/T3SS_dom"/>
</dbReference>
<dbReference type="InterPro" id="IPR050810">
    <property type="entry name" value="Bact_Secretion_Sys_Channel"/>
</dbReference>
<feature type="domain" description="Secretin N-terminal" evidence="7">
    <location>
        <begin position="179"/>
        <end position="259"/>
    </location>
</feature>
<dbReference type="Pfam" id="PF07655">
    <property type="entry name" value="Secretin_N_2"/>
    <property type="match status" value="1"/>
</dbReference>
<dbReference type="Proteomes" id="UP000002596">
    <property type="component" value="Chromosome"/>
</dbReference>
<sequence length="566" mass="58598">MKNERRGRRLVCGLVATTLVLQACSTIQETEANAQKAREQTRRILDERTAQGAPAGVTRLAGPRIAGREIKLVKKEALPDIFDAEIGYASHGTQRLSEVLEELGARTGMAISSTEIASMPRTGQAAQASAGSEQPITAYVQVEFSGKVRSLFDDLAQRAGASWRYVKSTNSVQFYRFETRTYPMHLPSGAKSLQAAISLSSTSLSSGGGSGSAGGATGAGGSSGGAGGGGNVSVTQSQVIDPWTSIMASVQAILGASQDTTATGRAVPALAAGASGAAPAAASKLSASGLDGFATAAPELGIVTVTARPLSQARIAALLHSINQRFARNLLIDVTIYNVSMTKEETAGVSMDLVYRRLNGNGVGVAGAAPLQPANGQPGRITLSFSDPASRLAGSRMVAEALQSVGNVALYKKGQFMAINGQPSPFQVVDDEEYNTSVSATQTANVGTQLATQKAVLTTGLTGNVLPLILGDNRILLQYQMEISAVSNMNPAVVNGILTYSPKRSRQSFQQQAFLKDGDAIVLFGYDSGGDEAAGQVSLSGGSKRGSGDRTMSVIVMQVFGGQKNG</sequence>
<proteinExistence type="predicted"/>
<evidence type="ECO:0000259" key="6">
    <source>
        <dbReference type="Pfam" id="PF00263"/>
    </source>
</evidence>
<keyword evidence="3" id="KW-0472">Membrane</keyword>
<keyword evidence="2" id="KW-0732">Signal</keyword>
<evidence type="ECO:0000313" key="8">
    <source>
        <dbReference type="EMBL" id="ABM33293.1"/>
    </source>
</evidence>
<dbReference type="EMBL" id="CP000512">
    <property type="protein sequence ID" value="ABM33293.1"/>
    <property type="molecule type" value="Genomic_DNA"/>
</dbReference>
<gene>
    <name evidence="8" type="ordered locus">Aave_2725</name>
</gene>
<dbReference type="GO" id="GO:0019867">
    <property type="term" value="C:outer membrane"/>
    <property type="evidence" value="ECO:0007669"/>
    <property type="project" value="InterPro"/>
</dbReference>
<dbReference type="RefSeq" id="WP_011795815.1">
    <property type="nucleotide sequence ID" value="NC_008752.1"/>
</dbReference>
<name>A1TQQ5_PARC0</name>
<dbReference type="InterPro" id="IPR011514">
    <property type="entry name" value="Secretin_N_2"/>
</dbReference>
<dbReference type="Pfam" id="PF00263">
    <property type="entry name" value="Secretin"/>
    <property type="match status" value="1"/>
</dbReference>
<keyword evidence="4" id="KW-0175">Coiled coil</keyword>
<feature type="region of interest" description="Disordered" evidence="5">
    <location>
        <begin position="208"/>
        <end position="230"/>
    </location>
</feature>
<feature type="domain" description="Type II/III secretion system secretin-like" evidence="6">
    <location>
        <begin position="401"/>
        <end position="526"/>
    </location>
</feature>
<feature type="coiled-coil region" evidence="4">
    <location>
        <begin position="20"/>
        <end position="47"/>
    </location>
</feature>
<dbReference type="GO" id="GO:0009297">
    <property type="term" value="P:pilus assembly"/>
    <property type="evidence" value="ECO:0007669"/>
    <property type="project" value="InterPro"/>
</dbReference>
<organism evidence="8 9">
    <name type="scientific">Paracidovorax citrulli (strain AAC00-1)</name>
    <name type="common">Acidovorax citrulli</name>
    <dbReference type="NCBI Taxonomy" id="397945"/>
    <lineage>
        <taxon>Bacteria</taxon>
        <taxon>Pseudomonadati</taxon>
        <taxon>Pseudomonadota</taxon>
        <taxon>Betaproteobacteria</taxon>
        <taxon>Burkholderiales</taxon>
        <taxon>Comamonadaceae</taxon>
        <taxon>Paracidovorax</taxon>
    </lineage>
</organism>
<evidence type="ECO:0000256" key="1">
    <source>
        <dbReference type="ARBA" id="ARBA00004370"/>
    </source>
</evidence>